<dbReference type="PANTHER" id="PTHR30629">
    <property type="entry name" value="PROPHAGE INTEGRASE"/>
    <property type="match status" value="1"/>
</dbReference>
<evidence type="ECO:0000256" key="2">
    <source>
        <dbReference type="ARBA" id="ARBA00022908"/>
    </source>
</evidence>
<evidence type="ECO:0000313" key="6">
    <source>
        <dbReference type="Proteomes" id="UP001497045"/>
    </source>
</evidence>
<evidence type="ECO:0000259" key="4">
    <source>
        <dbReference type="PROSITE" id="PS51898"/>
    </source>
</evidence>
<evidence type="ECO:0000256" key="3">
    <source>
        <dbReference type="ARBA" id="ARBA00023172"/>
    </source>
</evidence>
<dbReference type="RefSeq" id="WP_341671626.1">
    <property type="nucleotide sequence ID" value="NZ_JBBYHV010000001.1"/>
</dbReference>
<comment type="similarity">
    <text evidence="1">Belongs to the 'phage' integrase family.</text>
</comment>
<keyword evidence="3" id="KW-0233">DNA recombination</keyword>
<evidence type="ECO:0000313" key="5">
    <source>
        <dbReference type="EMBL" id="MEL1249085.1"/>
    </source>
</evidence>
<comment type="caution">
    <text evidence="5">The sequence shown here is derived from an EMBL/GenBank/DDBJ whole genome shotgun (WGS) entry which is preliminary data.</text>
</comment>
<dbReference type="CDD" id="cd00801">
    <property type="entry name" value="INT_P4_C"/>
    <property type="match status" value="1"/>
</dbReference>
<dbReference type="PANTHER" id="PTHR30629:SF9">
    <property type="entry name" value="PROTEIN INTB-RELATED"/>
    <property type="match status" value="1"/>
</dbReference>
<sequence>MLRAIDGYSGQPLAQLALQLTAHVFVGPGELRRAEWHEFDLDKAIWTIPAEKMKMCDPPVVPLSKQSLALLESSKAISAGQRYVFSSLYPGKRPMSENTINAALRRLGYSGKEMTAHDFRAMASTLLNESGKRSPDAIERALAHKNSNAVRGTYNRGAHWLERVEMAQWWSDYHDVLREVGEVLSFPTGNLADSTS</sequence>
<protein>
    <submittedName>
        <fullName evidence="5">Site-specific integrase</fullName>
    </submittedName>
</protein>
<feature type="domain" description="Tyr recombinase" evidence="4">
    <location>
        <begin position="1"/>
        <end position="171"/>
    </location>
</feature>
<gene>
    <name evidence="5" type="ORF">AAEO60_00215</name>
</gene>
<keyword evidence="6" id="KW-1185">Reference proteome</keyword>
<dbReference type="InterPro" id="IPR013762">
    <property type="entry name" value="Integrase-like_cat_sf"/>
</dbReference>
<dbReference type="InterPro" id="IPR002104">
    <property type="entry name" value="Integrase_catalytic"/>
</dbReference>
<dbReference type="SUPFAM" id="SSF56349">
    <property type="entry name" value="DNA breaking-rejoining enzymes"/>
    <property type="match status" value="1"/>
</dbReference>
<evidence type="ECO:0000256" key="1">
    <source>
        <dbReference type="ARBA" id="ARBA00008857"/>
    </source>
</evidence>
<organism evidence="5 6">
    <name type="scientific">Aurantiacibacter gilvus</name>
    <dbReference type="NCBI Taxonomy" id="3139141"/>
    <lineage>
        <taxon>Bacteria</taxon>
        <taxon>Pseudomonadati</taxon>
        <taxon>Pseudomonadota</taxon>
        <taxon>Alphaproteobacteria</taxon>
        <taxon>Sphingomonadales</taxon>
        <taxon>Erythrobacteraceae</taxon>
        <taxon>Aurantiacibacter</taxon>
    </lineage>
</organism>
<dbReference type="PROSITE" id="PS51898">
    <property type="entry name" value="TYR_RECOMBINASE"/>
    <property type="match status" value="1"/>
</dbReference>
<keyword evidence="2" id="KW-0229">DNA integration</keyword>
<dbReference type="Proteomes" id="UP001497045">
    <property type="component" value="Unassembled WGS sequence"/>
</dbReference>
<dbReference type="InterPro" id="IPR050808">
    <property type="entry name" value="Phage_Integrase"/>
</dbReference>
<proteinExistence type="inferred from homology"/>
<dbReference type="InterPro" id="IPR011010">
    <property type="entry name" value="DNA_brk_join_enz"/>
</dbReference>
<dbReference type="Pfam" id="PF00589">
    <property type="entry name" value="Phage_integrase"/>
    <property type="match status" value="1"/>
</dbReference>
<dbReference type="EMBL" id="JBBYHV010000001">
    <property type="protein sequence ID" value="MEL1249085.1"/>
    <property type="molecule type" value="Genomic_DNA"/>
</dbReference>
<reference evidence="5 6" key="1">
    <citation type="submission" date="2024-04" db="EMBL/GenBank/DDBJ databases">
        <title>Aurantiacibacter sp. DGU6 16S ribosomal RNA gene Genome sequencing and assembly.</title>
        <authorList>
            <person name="Park S."/>
        </authorList>
    </citation>
    <scope>NUCLEOTIDE SEQUENCE [LARGE SCALE GENOMIC DNA]</scope>
    <source>
        <strain evidence="5 6">DGU6</strain>
    </source>
</reference>
<dbReference type="Gene3D" id="1.10.443.10">
    <property type="entry name" value="Intergrase catalytic core"/>
    <property type="match status" value="1"/>
</dbReference>
<name>A0ABU9IA46_9SPHN</name>
<accession>A0ABU9IA46</accession>